<sequence>MLTNSKQRALLNLSCVGSGRSRAPSCAATATRVRRRLPRTCAWQPEWVLTWVFGFVAAFVRSSEAARTAFTYLFIVCNTLQVHGGCHFLLQADDQLGIDTAFFQPEAEDSYLLHHGYADSFFYCDTHARLTGLSHVSRGTSRFSSLSCILPELMLYVVHIVMSSAYCMVDAFDHIEPPRKADHKEVEQHGDLRHPGTSILDRLW</sequence>
<accession>A0A9J6EXW2</accession>
<comment type="caution">
    <text evidence="1">The sequence shown here is derived from an EMBL/GenBank/DDBJ whole genome shotgun (WGS) entry which is preliminary data.</text>
</comment>
<reference evidence="1" key="1">
    <citation type="journal article" date="2020" name="Cell">
        <title>Large-Scale Comparative Analyses of Tick Genomes Elucidate Their Genetic Diversity and Vector Capacities.</title>
        <authorList>
            <consortium name="Tick Genome and Microbiome Consortium (TIGMIC)"/>
            <person name="Jia N."/>
            <person name="Wang J."/>
            <person name="Shi W."/>
            <person name="Du L."/>
            <person name="Sun Y."/>
            <person name="Zhan W."/>
            <person name="Jiang J.F."/>
            <person name="Wang Q."/>
            <person name="Zhang B."/>
            <person name="Ji P."/>
            <person name="Bell-Sakyi L."/>
            <person name="Cui X.M."/>
            <person name="Yuan T.T."/>
            <person name="Jiang B.G."/>
            <person name="Yang W.F."/>
            <person name="Lam T.T."/>
            <person name="Chang Q.C."/>
            <person name="Ding S.J."/>
            <person name="Wang X.J."/>
            <person name="Zhu J.G."/>
            <person name="Ruan X.D."/>
            <person name="Zhao L."/>
            <person name="Wei J.T."/>
            <person name="Ye R.Z."/>
            <person name="Que T.C."/>
            <person name="Du C.H."/>
            <person name="Zhou Y.H."/>
            <person name="Cheng J.X."/>
            <person name="Dai P.F."/>
            <person name="Guo W.B."/>
            <person name="Han X.H."/>
            <person name="Huang E.J."/>
            <person name="Li L.F."/>
            <person name="Wei W."/>
            <person name="Gao Y.C."/>
            <person name="Liu J.Z."/>
            <person name="Shao H.Z."/>
            <person name="Wang X."/>
            <person name="Wang C.C."/>
            <person name="Yang T.C."/>
            <person name="Huo Q.B."/>
            <person name="Li W."/>
            <person name="Chen H.Y."/>
            <person name="Chen S.E."/>
            <person name="Zhou L.G."/>
            <person name="Ni X.B."/>
            <person name="Tian J.H."/>
            <person name="Sheng Y."/>
            <person name="Liu T."/>
            <person name="Pan Y.S."/>
            <person name="Xia L.Y."/>
            <person name="Li J."/>
            <person name="Zhao F."/>
            <person name="Cao W.C."/>
        </authorList>
    </citation>
    <scope>NUCLEOTIDE SEQUENCE</scope>
    <source>
        <strain evidence="1">Rmic-2018</strain>
    </source>
</reference>
<dbReference type="AlphaFoldDB" id="A0A9J6EXW2"/>
<protein>
    <submittedName>
        <fullName evidence="1">Uncharacterized protein</fullName>
    </submittedName>
</protein>
<dbReference type="Proteomes" id="UP000821866">
    <property type="component" value="Chromosome 1"/>
</dbReference>
<dbReference type="EMBL" id="JABSTU010000001">
    <property type="protein sequence ID" value="KAH8039242.1"/>
    <property type="molecule type" value="Genomic_DNA"/>
</dbReference>
<proteinExistence type="predicted"/>
<organism evidence="1 2">
    <name type="scientific">Rhipicephalus microplus</name>
    <name type="common">Cattle tick</name>
    <name type="synonym">Boophilus microplus</name>
    <dbReference type="NCBI Taxonomy" id="6941"/>
    <lineage>
        <taxon>Eukaryota</taxon>
        <taxon>Metazoa</taxon>
        <taxon>Ecdysozoa</taxon>
        <taxon>Arthropoda</taxon>
        <taxon>Chelicerata</taxon>
        <taxon>Arachnida</taxon>
        <taxon>Acari</taxon>
        <taxon>Parasitiformes</taxon>
        <taxon>Ixodida</taxon>
        <taxon>Ixodoidea</taxon>
        <taxon>Ixodidae</taxon>
        <taxon>Rhipicephalinae</taxon>
        <taxon>Rhipicephalus</taxon>
        <taxon>Boophilus</taxon>
    </lineage>
</organism>
<gene>
    <name evidence="1" type="ORF">HPB51_005488</name>
</gene>
<reference evidence="1" key="2">
    <citation type="submission" date="2021-09" db="EMBL/GenBank/DDBJ databases">
        <authorList>
            <person name="Jia N."/>
            <person name="Wang J."/>
            <person name="Shi W."/>
            <person name="Du L."/>
            <person name="Sun Y."/>
            <person name="Zhan W."/>
            <person name="Jiang J."/>
            <person name="Wang Q."/>
            <person name="Zhang B."/>
            <person name="Ji P."/>
            <person name="Sakyi L.B."/>
            <person name="Cui X."/>
            <person name="Yuan T."/>
            <person name="Jiang B."/>
            <person name="Yang W."/>
            <person name="Lam T.T.-Y."/>
            <person name="Chang Q."/>
            <person name="Ding S."/>
            <person name="Wang X."/>
            <person name="Zhu J."/>
            <person name="Ruan X."/>
            <person name="Zhao L."/>
            <person name="Wei J."/>
            <person name="Que T."/>
            <person name="Du C."/>
            <person name="Cheng J."/>
            <person name="Dai P."/>
            <person name="Han X."/>
            <person name="Huang E."/>
            <person name="Gao Y."/>
            <person name="Liu J."/>
            <person name="Shao H."/>
            <person name="Ye R."/>
            <person name="Li L."/>
            <person name="Wei W."/>
            <person name="Wang X."/>
            <person name="Wang C."/>
            <person name="Huo Q."/>
            <person name="Li W."/>
            <person name="Guo W."/>
            <person name="Chen H."/>
            <person name="Chen S."/>
            <person name="Zhou L."/>
            <person name="Zhou L."/>
            <person name="Ni X."/>
            <person name="Tian J."/>
            <person name="Zhou Y."/>
            <person name="Sheng Y."/>
            <person name="Liu T."/>
            <person name="Pan Y."/>
            <person name="Xia L."/>
            <person name="Li J."/>
            <person name="Zhao F."/>
            <person name="Cao W."/>
        </authorList>
    </citation>
    <scope>NUCLEOTIDE SEQUENCE</scope>
    <source>
        <strain evidence="1">Rmic-2018</strain>
        <tissue evidence="1">Larvae</tissue>
    </source>
</reference>
<evidence type="ECO:0000313" key="1">
    <source>
        <dbReference type="EMBL" id="KAH8039242.1"/>
    </source>
</evidence>
<name>A0A9J6EXW2_RHIMP</name>
<evidence type="ECO:0000313" key="2">
    <source>
        <dbReference type="Proteomes" id="UP000821866"/>
    </source>
</evidence>
<keyword evidence="2" id="KW-1185">Reference proteome</keyword>